<evidence type="ECO:0000313" key="4">
    <source>
        <dbReference type="Proteomes" id="UP001596356"/>
    </source>
</evidence>
<evidence type="ECO:0000256" key="1">
    <source>
        <dbReference type="ARBA" id="ARBA00023125"/>
    </source>
</evidence>
<dbReference type="InterPro" id="IPR016032">
    <property type="entry name" value="Sig_transdc_resp-reg_C-effctor"/>
</dbReference>
<evidence type="ECO:0000259" key="2">
    <source>
        <dbReference type="PROSITE" id="PS50043"/>
    </source>
</evidence>
<sequence>MPEVAQAAPIRLAIRNDYVVVVLGIAAMLEPYEAQIRIVEVTVGESGESTPVDITLYDAFSQTQIDGSDVDVLLRDPLAGKVVVYTWNVNPALVRMASQKGVSGYLSKSLDGAGLVDALSRIHRGEVVITEQTTRSSSINGEWPGREYGLTAREAEIVSLVTQGLSNEAIAKHCFISINSVKSYIRTAYRKMGVTTRAQAVLWGVQHGLLPDRGRLTRDSD</sequence>
<dbReference type="InterPro" id="IPR036388">
    <property type="entry name" value="WH-like_DNA-bd_sf"/>
</dbReference>
<dbReference type="Gene3D" id="1.10.10.10">
    <property type="entry name" value="Winged helix-like DNA-binding domain superfamily/Winged helix DNA-binding domain"/>
    <property type="match status" value="1"/>
</dbReference>
<dbReference type="Pfam" id="PF00196">
    <property type="entry name" value="GerE"/>
    <property type="match status" value="1"/>
</dbReference>
<dbReference type="Gene3D" id="3.40.50.2300">
    <property type="match status" value="1"/>
</dbReference>
<dbReference type="SUPFAM" id="SSF46894">
    <property type="entry name" value="C-terminal effector domain of the bipartite response regulators"/>
    <property type="match status" value="1"/>
</dbReference>
<dbReference type="SMART" id="SM00421">
    <property type="entry name" value="HTH_LUXR"/>
    <property type="match status" value="1"/>
</dbReference>
<keyword evidence="1" id="KW-0238">DNA-binding</keyword>
<dbReference type="PROSITE" id="PS50043">
    <property type="entry name" value="HTH_LUXR_2"/>
    <property type="match status" value="1"/>
</dbReference>
<organism evidence="3 4">
    <name type="scientific">Branchiibius cervicis</name>
    <dbReference type="NCBI Taxonomy" id="908252"/>
    <lineage>
        <taxon>Bacteria</taxon>
        <taxon>Bacillati</taxon>
        <taxon>Actinomycetota</taxon>
        <taxon>Actinomycetes</taxon>
        <taxon>Micrococcales</taxon>
        <taxon>Dermacoccaceae</taxon>
        <taxon>Branchiibius</taxon>
    </lineage>
</organism>
<dbReference type="PANTHER" id="PTHR43214">
    <property type="entry name" value="TWO-COMPONENT RESPONSE REGULATOR"/>
    <property type="match status" value="1"/>
</dbReference>
<dbReference type="EMBL" id="JBHSWJ010000002">
    <property type="protein sequence ID" value="MFC6715609.1"/>
    <property type="molecule type" value="Genomic_DNA"/>
</dbReference>
<dbReference type="InterPro" id="IPR039420">
    <property type="entry name" value="WalR-like"/>
</dbReference>
<comment type="caution">
    <text evidence="3">The sequence shown here is derived from an EMBL/GenBank/DDBJ whole genome shotgun (WGS) entry which is preliminary data.</text>
</comment>
<proteinExistence type="predicted"/>
<dbReference type="SUPFAM" id="SSF52172">
    <property type="entry name" value="CheY-like"/>
    <property type="match status" value="1"/>
</dbReference>
<reference evidence="4" key="1">
    <citation type="journal article" date="2019" name="Int. J. Syst. Evol. Microbiol.">
        <title>The Global Catalogue of Microorganisms (GCM) 10K type strain sequencing project: providing services to taxonomists for standard genome sequencing and annotation.</title>
        <authorList>
            <consortium name="The Broad Institute Genomics Platform"/>
            <consortium name="The Broad Institute Genome Sequencing Center for Infectious Disease"/>
            <person name="Wu L."/>
            <person name="Ma J."/>
        </authorList>
    </citation>
    <scope>NUCLEOTIDE SEQUENCE [LARGE SCALE GENOMIC DNA]</scope>
    <source>
        <strain evidence="4">NBRC 106593</strain>
    </source>
</reference>
<dbReference type="InterPro" id="IPR011006">
    <property type="entry name" value="CheY-like_superfamily"/>
</dbReference>
<protein>
    <submittedName>
        <fullName evidence="3">LuxR C-terminal-related transcriptional regulator</fullName>
    </submittedName>
</protein>
<dbReference type="RefSeq" id="WP_377824843.1">
    <property type="nucleotide sequence ID" value="NZ_JBHSWJ010000002.1"/>
</dbReference>
<dbReference type="Proteomes" id="UP001596356">
    <property type="component" value="Unassembled WGS sequence"/>
</dbReference>
<gene>
    <name evidence="3" type="ORF">ACFQBT_18000</name>
</gene>
<accession>A0ABW2AY20</accession>
<dbReference type="InterPro" id="IPR000792">
    <property type="entry name" value="Tscrpt_reg_LuxR_C"/>
</dbReference>
<dbReference type="PRINTS" id="PR00038">
    <property type="entry name" value="HTHLUXR"/>
</dbReference>
<name>A0ABW2AY20_9MICO</name>
<evidence type="ECO:0000313" key="3">
    <source>
        <dbReference type="EMBL" id="MFC6715609.1"/>
    </source>
</evidence>
<keyword evidence="4" id="KW-1185">Reference proteome</keyword>
<feature type="domain" description="HTH luxR-type" evidence="2">
    <location>
        <begin position="150"/>
        <end position="208"/>
    </location>
</feature>
<dbReference type="CDD" id="cd06170">
    <property type="entry name" value="LuxR_C_like"/>
    <property type="match status" value="1"/>
</dbReference>